<dbReference type="Gene3D" id="1.10.357.10">
    <property type="entry name" value="Tetracycline Repressor, domain 2"/>
    <property type="match status" value="1"/>
</dbReference>
<sequence>MLDQHPVATGPDRPARKQAAILEAATKVFLDNGFLGTSMDAIARAAEVSKQTVYQHFGDKERLFVAMVRAAVDTVADPVSAEIEQLGSEGDLAADLNELAVRQLTAVLQPRVLALRRLVIAEAFRFPELGQAFFDQGPGRTMNGLAARFAELAREGRLHLDDPPAAASEFNWLVMAAPINEAMLLGRTTFPAADLAVIADRAVATFMRAYGRSRHTDR</sequence>
<dbReference type="PRINTS" id="PR00455">
    <property type="entry name" value="HTHTETR"/>
</dbReference>
<evidence type="ECO:0000256" key="2">
    <source>
        <dbReference type="ARBA" id="ARBA00023125"/>
    </source>
</evidence>
<dbReference type="InterPro" id="IPR036271">
    <property type="entry name" value="Tet_transcr_reg_TetR-rel_C_sf"/>
</dbReference>
<dbReference type="AlphaFoldDB" id="A0A4Q7KIU4"/>
<dbReference type="GO" id="GO:0003700">
    <property type="term" value="F:DNA-binding transcription factor activity"/>
    <property type="evidence" value="ECO:0007669"/>
    <property type="project" value="TreeGrafter"/>
</dbReference>
<evidence type="ECO:0000256" key="4">
    <source>
        <dbReference type="PROSITE-ProRule" id="PRU00335"/>
    </source>
</evidence>
<dbReference type="InterPro" id="IPR050109">
    <property type="entry name" value="HTH-type_TetR-like_transc_reg"/>
</dbReference>
<keyword evidence="7" id="KW-1185">Reference proteome</keyword>
<dbReference type="SUPFAM" id="SSF48498">
    <property type="entry name" value="Tetracyclin repressor-like, C-terminal domain"/>
    <property type="match status" value="1"/>
</dbReference>
<dbReference type="InterPro" id="IPR001647">
    <property type="entry name" value="HTH_TetR"/>
</dbReference>
<evidence type="ECO:0000313" key="7">
    <source>
        <dbReference type="Proteomes" id="UP000294257"/>
    </source>
</evidence>
<gene>
    <name evidence="6" type="ORF">EV193_108211</name>
</gene>
<evidence type="ECO:0000259" key="5">
    <source>
        <dbReference type="PROSITE" id="PS50977"/>
    </source>
</evidence>
<dbReference type="RefSeq" id="WP_207222760.1">
    <property type="nucleotide sequence ID" value="NZ_SGWQ01000008.1"/>
</dbReference>
<dbReference type="PANTHER" id="PTHR30055">
    <property type="entry name" value="HTH-TYPE TRANSCRIPTIONAL REGULATOR RUTR"/>
    <property type="match status" value="1"/>
</dbReference>
<dbReference type="FunFam" id="1.10.10.60:FF:000141">
    <property type="entry name" value="TetR family transcriptional regulator"/>
    <property type="match status" value="1"/>
</dbReference>
<dbReference type="PANTHER" id="PTHR30055:SF146">
    <property type="entry name" value="HTH-TYPE TRANSCRIPTIONAL DUAL REGULATOR CECR"/>
    <property type="match status" value="1"/>
</dbReference>
<dbReference type="SUPFAM" id="SSF46689">
    <property type="entry name" value="Homeodomain-like"/>
    <property type="match status" value="1"/>
</dbReference>
<keyword evidence="2 4" id="KW-0238">DNA-binding</keyword>
<feature type="DNA-binding region" description="H-T-H motif" evidence="4">
    <location>
        <begin position="38"/>
        <end position="57"/>
    </location>
</feature>
<proteinExistence type="predicted"/>
<dbReference type="InterPro" id="IPR009057">
    <property type="entry name" value="Homeodomain-like_sf"/>
</dbReference>
<dbReference type="Proteomes" id="UP000294257">
    <property type="component" value="Unassembled WGS sequence"/>
</dbReference>
<feature type="domain" description="HTH tetR-type" evidence="5">
    <location>
        <begin position="15"/>
        <end position="75"/>
    </location>
</feature>
<keyword evidence="3" id="KW-0804">Transcription</keyword>
<comment type="caution">
    <text evidence="6">The sequence shown here is derived from an EMBL/GenBank/DDBJ whole genome shotgun (WGS) entry which is preliminary data.</text>
</comment>
<dbReference type="GO" id="GO:0045892">
    <property type="term" value="P:negative regulation of DNA-templated transcription"/>
    <property type="evidence" value="ECO:0007669"/>
    <property type="project" value="UniProtKB-ARBA"/>
</dbReference>
<dbReference type="Pfam" id="PF14246">
    <property type="entry name" value="TetR_C_7"/>
    <property type="match status" value="1"/>
</dbReference>
<name>A0A4Q7KIU4_9PSEU</name>
<dbReference type="Pfam" id="PF00440">
    <property type="entry name" value="TetR_N"/>
    <property type="match status" value="1"/>
</dbReference>
<dbReference type="EMBL" id="SGWQ01000008">
    <property type="protein sequence ID" value="RZS34861.1"/>
    <property type="molecule type" value="Genomic_DNA"/>
</dbReference>
<keyword evidence="1" id="KW-0805">Transcription regulation</keyword>
<evidence type="ECO:0000256" key="1">
    <source>
        <dbReference type="ARBA" id="ARBA00023015"/>
    </source>
</evidence>
<evidence type="ECO:0000256" key="3">
    <source>
        <dbReference type="ARBA" id="ARBA00023163"/>
    </source>
</evidence>
<reference evidence="6 7" key="1">
    <citation type="submission" date="2019-02" db="EMBL/GenBank/DDBJ databases">
        <title>Genomic Encyclopedia of Type Strains, Phase IV (KMG-IV): sequencing the most valuable type-strain genomes for metagenomic binning, comparative biology and taxonomic classification.</title>
        <authorList>
            <person name="Goeker M."/>
        </authorList>
    </citation>
    <scope>NUCLEOTIDE SEQUENCE [LARGE SCALE GENOMIC DNA]</scope>
    <source>
        <strain evidence="6 7">DSM 101727</strain>
    </source>
</reference>
<dbReference type="GO" id="GO:0000976">
    <property type="term" value="F:transcription cis-regulatory region binding"/>
    <property type="evidence" value="ECO:0007669"/>
    <property type="project" value="TreeGrafter"/>
</dbReference>
<evidence type="ECO:0000313" key="6">
    <source>
        <dbReference type="EMBL" id="RZS34861.1"/>
    </source>
</evidence>
<dbReference type="PROSITE" id="PS50977">
    <property type="entry name" value="HTH_TETR_2"/>
    <property type="match status" value="1"/>
</dbReference>
<protein>
    <submittedName>
        <fullName evidence="6">TetR family transcriptional regulator</fullName>
    </submittedName>
</protein>
<accession>A0A4Q7KIU4</accession>
<dbReference type="InterPro" id="IPR039536">
    <property type="entry name" value="TetR_C_Proteobacteria"/>
</dbReference>
<organism evidence="6 7">
    <name type="scientific">Herbihabitans rhizosphaerae</name>
    <dbReference type="NCBI Taxonomy" id="1872711"/>
    <lineage>
        <taxon>Bacteria</taxon>
        <taxon>Bacillati</taxon>
        <taxon>Actinomycetota</taxon>
        <taxon>Actinomycetes</taxon>
        <taxon>Pseudonocardiales</taxon>
        <taxon>Pseudonocardiaceae</taxon>
        <taxon>Herbihabitans</taxon>
    </lineage>
</organism>